<dbReference type="InterPro" id="IPR000719">
    <property type="entry name" value="Prot_kinase_dom"/>
</dbReference>
<dbReference type="Pfam" id="PF07714">
    <property type="entry name" value="PK_Tyr_Ser-Thr"/>
    <property type="match status" value="1"/>
</dbReference>
<evidence type="ECO:0000256" key="1">
    <source>
        <dbReference type="ARBA" id="ARBA00004370"/>
    </source>
</evidence>
<dbReference type="Gene3D" id="3.30.200.20">
    <property type="entry name" value="Phosphorylase Kinase, domain 1"/>
    <property type="match status" value="1"/>
</dbReference>
<evidence type="ECO:0000256" key="8">
    <source>
        <dbReference type="SAM" id="SignalP"/>
    </source>
</evidence>
<proteinExistence type="predicted"/>
<evidence type="ECO:0000259" key="9">
    <source>
        <dbReference type="PROSITE" id="PS50011"/>
    </source>
</evidence>
<name>A0A2P2J7X7_RHIMU</name>
<dbReference type="InterPro" id="IPR001611">
    <property type="entry name" value="Leu-rich_rpt"/>
</dbReference>
<dbReference type="Pfam" id="PF08263">
    <property type="entry name" value="LRRNT_2"/>
    <property type="match status" value="1"/>
</dbReference>
<feature type="transmembrane region" description="Helical" evidence="7">
    <location>
        <begin position="310"/>
        <end position="332"/>
    </location>
</feature>
<feature type="signal peptide" evidence="8">
    <location>
        <begin position="1"/>
        <end position="25"/>
    </location>
</feature>
<dbReference type="InterPro" id="IPR046959">
    <property type="entry name" value="PRK1-6/SRF4-like"/>
</dbReference>
<feature type="chain" id="PRO_5015165000" evidence="8">
    <location>
        <begin position="26"/>
        <end position="706"/>
    </location>
</feature>
<dbReference type="InterPro" id="IPR011009">
    <property type="entry name" value="Kinase-like_dom_sf"/>
</dbReference>
<dbReference type="InterPro" id="IPR001245">
    <property type="entry name" value="Ser-Thr/Tyr_kinase_cat_dom"/>
</dbReference>
<keyword evidence="8" id="KW-0732">Signal</keyword>
<keyword evidence="4" id="KW-0677">Repeat</keyword>
<dbReference type="PANTHER" id="PTHR48007:SF65">
    <property type="entry name" value="OS01G0577600 PROTEIN"/>
    <property type="match status" value="1"/>
</dbReference>
<dbReference type="InterPro" id="IPR032675">
    <property type="entry name" value="LRR_dom_sf"/>
</dbReference>
<dbReference type="PROSITE" id="PS50011">
    <property type="entry name" value="PROTEIN_KINASE_DOM"/>
    <property type="match status" value="1"/>
</dbReference>
<dbReference type="PANTHER" id="PTHR48007">
    <property type="entry name" value="LEUCINE-RICH REPEAT RECEPTOR-LIKE PROTEIN KINASE PXC1"/>
    <property type="match status" value="1"/>
</dbReference>
<dbReference type="FunFam" id="3.80.10.10:FF:000379">
    <property type="entry name" value="Protein NSP-INTERACTING KINASE 2"/>
    <property type="match status" value="1"/>
</dbReference>
<accession>A0A2P2J7X7</accession>
<dbReference type="EMBL" id="GGEC01009101">
    <property type="protein sequence ID" value="MBW89584.1"/>
    <property type="molecule type" value="Transcribed_RNA"/>
</dbReference>
<dbReference type="AlphaFoldDB" id="A0A2P2J7X7"/>
<comment type="subcellular location">
    <subcellularLocation>
        <location evidence="1">Membrane</location>
    </subcellularLocation>
</comment>
<evidence type="ECO:0000256" key="2">
    <source>
        <dbReference type="ARBA" id="ARBA00022614"/>
    </source>
</evidence>
<reference evidence="10" key="1">
    <citation type="submission" date="2018-02" db="EMBL/GenBank/DDBJ databases">
        <title>Rhizophora mucronata_Transcriptome.</title>
        <authorList>
            <person name="Meera S.P."/>
            <person name="Sreeshan A."/>
            <person name="Augustine A."/>
        </authorList>
    </citation>
    <scope>NUCLEOTIDE SEQUENCE</scope>
    <source>
        <tissue evidence="10">Leaf</tissue>
    </source>
</reference>
<feature type="domain" description="Protein kinase" evidence="9">
    <location>
        <begin position="411"/>
        <end position="677"/>
    </location>
</feature>
<dbReference type="Pfam" id="PF00560">
    <property type="entry name" value="LRR_1"/>
    <property type="match status" value="3"/>
</dbReference>
<dbReference type="GO" id="GO:0005524">
    <property type="term" value="F:ATP binding"/>
    <property type="evidence" value="ECO:0007669"/>
    <property type="project" value="InterPro"/>
</dbReference>
<evidence type="ECO:0000256" key="5">
    <source>
        <dbReference type="ARBA" id="ARBA00022989"/>
    </source>
</evidence>
<dbReference type="FunFam" id="3.30.200.20:FF:000371">
    <property type="entry name" value="Protein NSP-INTERACTING KINASE 2"/>
    <property type="match status" value="1"/>
</dbReference>
<dbReference type="InterPro" id="IPR013210">
    <property type="entry name" value="LRR_N_plant-typ"/>
</dbReference>
<dbReference type="Gene3D" id="3.80.10.10">
    <property type="entry name" value="Ribonuclease Inhibitor"/>
    <property type="match status" value="2"/>
</dbReference>
<sequence length="706" mass="76917">MGGSHYFCLPLTLLIALLTLQRSSGNTELRALMELKSALDPSNKFLNSWTSNGDPCSGSFEGVACNEHRKVANISLQGKGLSGSLSPAVAQLKCLSGLYLHYNSLSGEIPKEVANLTELTDLYLNENNLSGAIPPEIGSVASLQVLDLCNNQLTGSMPTEMGSLKKLSVIALQYNRLTGQIPTSLGNLGMLRRLDLGFNRLSGPIPLTISEIPKLELLDVRNNFLSGVVPPAFKKLEEGFQFQNNQGLCGVGFSTLRHCTVFDNVNTDPVDSPAGQNIDKSAPFDIDDSRIPNPHCNQTHCSNSSKLPQIAIIAGVIIVTITFIGVGFLGVFHYRRRKQKIRDVSESSVGRLSTDNPNELGRAGASPLVTLEYSNGWNPLGDGEIGSGSQDDHLHNFRFNLEEIEYATQCFSEANLLGKSSFSSVYKGSLRDNSLVAVRIISLTSCKSEEAEFVKGLKLLTSLRHNNLVRLRGFCCSRGRGECLLVYDFASKGKLSKYLDVEGGSKELDWLSRISIIAGIAKGIGYLHSSEANKPAIIHRNISIEKILLDQQFNPLIADSGLSKLLADDIIFSTLKISAAMGYLAPEYVTTGHFTEKSDIYAFGVIVLQILSGKQMLSNSISSAAASCRYEEFVDTSLKGNFSEPEAAKLAKLAVSCTNEHPEDRPTIEEVIQELYGSETDISWQHSCSFQHPKTIDFGPKERGIH</sequence>
<keyword evidence="3 7" id="KW-0812">Transmembrane</keyword>
<dbReference type="GO" id="GO:0004672">
    <property type="term" value="F:protein kinase activity"/>
    <property type="evidence" value="ECO:0007669"/>
    <property type="project" value="InterPro"/>
</dbReference>
<evidence type="ECO:0000256" key="3">
    <source>
        <dbReference type="ARBA" id="ARBA00022692"/>
    </source>
</evidence>
<evidence type="ECO:0000256" key="4">
    <source>
        <dbReference type="ARBA" id="ARBA00022737"/>
    </source>
</evidence>
<dbReference type="SUPFAM" id="SSF56112">
    <property type="entry name" value="Protein kinase-like (PK-like)"/>
    <property type="match status" value="1"/>
</dbReference>
<dbReference type="Gene3D" id="1.10.510.10">
    <property type="entry name" value="Transferase(Phosphotransferase) domain 1"/>
    <property type="match status" value="1"/>
</dbReference>
<keyword evidence="5 7" id="KW-1133">Transmembrane helix</keyword>
<evidence type="ECO:0000256" key="7">
    <source>
        <dbReference type="SAM" id="Phobius"/>
    </source>
</evidence>
<evidence type="ECO:0000256" key="6">
    <source>
        <dbReference type="ARBA" id="ARBA00023136"/>
    </source>
</evidence>
<dbReference type="SUPFAM" id="SSF52058">
    <property type="entry name" value="L domain-like"/>
    <property type="match status" value="1"/>
</dbReference>
<keyword evidence="6 7" id="KW-0472">Membrane</keyword>
<dbReference type="GO" id="GO:0016020">
    <property type="term" value="C:membrane"/>
    <property type="evidence" value="ECO:0007669"/>
    <property type="project" value="UniProtKB-SubCell"/>
</dbReference>
<evidence type="ECO:0000313" key="10">
    <source>
        <dbReference type="EMBL" id="MBW89584.1"/>
    </source>
</evidence>
<dbReference type="Pfam" id="PF13855">
    <property type="entry name" value="LRR_8"/>
    <property type="match status" value="1"/>
</dbReference>
<organism evidence="10">
    <name type="scientific">Rhizophora mucronata</name>
    <name type="common">Asiatic mangrove</name>
    <dbReference type="NCBI Taxonomy" id="61149"/>
    <lineage>
        <taxon>Eukaryota</taxon>
        <taxon>Viridiplantae</taxon>
        <taxon>Streptophyta</taxon>
        <taxon>Embryophyta</taxon>
        <taxon>Tracheophyta</taxon>
        <taxon>Spermatophyta</taxon>
        <taxon>Magnoliopsida</taxon>
        <taxon>eudicotyledons</taxon>
        <taxon>Gunneridae</taxon>
        <taxon>Pentapetalae</taxon>
        <taxon>rosids</taxon>
        <taxon>fabids</taxon>
        <taxon>Malpighiales</taxon>
        <taxon>Rhizophoraceae</taxon>
        <taxon>Rhizophora</taxon>
    </lineage>
</organism>
<keyword evidence="2" id="KW-0433">Leucine-rich repeat</keyword>
<protein>
    <submittedName>
        <fullName evidence="10">Uncharacterized protein MANES_01G073800</fullName>
    </submittedName>
</protein>